<evidence type="ECO:0000259" key="3">
    <source>
        <dbReference type="Pfam" id="PF12804"/>
    </source>
</evidence>
<evidence type="ECO:0000256" key="2">
    <source>
        <dbReference type="ARBA" id="ARBA00022695"/>
    </source>
</evidence>
<proteinExistence type="predicted"/>
<dbReference type="AlphaFoldDB" id="A0A564ZJ17"/>
<keyword evidence="2" id="KW-0548">Nucleotidyltransferase</keyword>
<dbReference type="InterPro" id="IPR050065">
    <property type="entry name" value="GlmU-like"/>
</dbReference>
<evidence type="ECO:0000256" key="1">
    <source>
        <dbReference type="ARBA" id="ARBA00022679"/>
    </source>
</evidence>
<accession>A0A564ZJ17</accession>
<dbReference type="PANTHER" id="PTHR43584:SF5">
    <property type="entry name" value="PROTEIN LICC"/>
    <property type="match status" value="1"/>
</dbReference>
<gene>
    <name evidence="4" type="ORF">MELA_01698</name>
</gene>
<dbReference type="InterPro" id="IPR029044">
    <property type="entry name" value="Nucleotide-diphossugar_trans"/>
</dbReference>
<dbReference type="GO" id="GO:0016779">
    <property type="term" value="F:nucleotidyltransferase activity"/>
    <property type="evidence" value="ECO:0007669"/>
    <property type="project" value="UniProtKB-KW"/>
</dbReference>
<sequence length="239" mass="26403">MRGIILSAGQGKRLLPLTAEVPKCVLQVGGQTLVERQIAYLMKCGIDQVTVVVGFGAEKVEQVVRTHFHPDQATTLYNPFFSVSDNLVSCWLVRHLMTEDFVLLNGDTLFEPAILQCLLDAPPGPITLVVDRKPAYDADDMKVMVEGRRLLRVGKTLSPEQSHGESIGMTLFRGNGPGLFSEAIERALRKPDALRNWYLSVIDEMAQAGLVRTCPIQGLQWTEVDCLADLEQAQQLTAL</sequence>
<keyword evidence="5" id="KW-1185">Reference proteome</keyword>
<dbReference type="EMBL" id="CABIKM010000026">
    <property type="protein sequence ID" value="VUZ85315.1"/>
    <property type="molecule type" value="Genomic_DNA"/>
</dbReference>
<dbReference type="CDD" id="cd02523">
    <property type="entry name" value="PC_cytidylyltransferase"/>
    <property type="match status" value="1"/>
</dbReference>
<evidence type="ECO:0000313" key="5">
    <source>
        <dbReference type="Proteomes" id="UP000334340"/>
    </source>
</evidence>
<dbReference type="Pfam" id="PF12804">
    <property type="entry name" value="NTP_transf_3"/>
    <property type="match status" value="1"/>
</dbReference>
<reference evidence="4 5" key="1">
    <citation type="submission" date="2019-07" db="EMBL/GenBank/DDBJ databases">
        <authorList>
            <person name="Cremers G."/>
        </authorList>
    </citation>
    <scope>NUCLEOTIDE SEQUENCE [LARGE SCALE GENOMIC DNA]</scope>
</reference>
<protein>
    <submittedName>
        <fullName evidence="4">Nucleotidyltransferase</fullName>
    </submittedName>
</protein>
<keyword evidence="1 4" id="KW-0808">Transferase</keyword>
<name>A0A564ZJ17_9BACT</name>
<evidence type="ECO:0000313" key="4">
    <source>
        <dbReference type="EMBL" id="VUZ85315.1"/>
    </source>
</evidence>
<organism evidence="4 5">
    <name type="scientific">Candidatus Methylomirabilis lanthanidiphila</name>
    <dbReference type="NCBI Taxonomy" id="2211376"/>
    <lineage>
        <taxon>Bacteria</taxon>
        <taxon>Candidatus Methylomirabilota</taxon>
        <taxon>Candidatus Methylomirabilia</taxon>
        <taxon>Candidatus Methylomirabilales</taxon>
        <taxon>Candidatus Methylomirabilaceae</taxon>
        <taxon>Candidatus Methylomirabilis</taxon>
    </lineage>
</organism>
<dbReference type="InterPro" id="IPR025877">
    <property type="entry name" value="MobA-like_NTP_Trfase"/>
</dbReference>
<dbReference type="PANTHER" id="PTHR43584">
    <property type="entry name" value="NUCLEOTIDYL TRANSFERASE"/>
    <property type="match status" value="1"/>
</dbReference>
<dbReference type="Proteomes" id="UP000334340">
    <property type="component" value="Unassembled WGS sequence"/>
</dbReference>
<dbReference type="SUPFAM" id="SSF53448">
    <property type="entry name" value="Nucleotide-diphospho-sugar transferases"/>
    <property type="match status" value="1"/>
</dbReference>
<dbReference type="Gene3D" id="3.90.550.10">
    <property type="entry name" value="Spore Coat Polysaccharide Biosynthesis Protein SpsA, Chain A"/>
    <property type="match status" value="1"/>
</dbReference>
<feature type="domain" description="MobA-like NTP transferase" evidence="3">
    <location>
        <begin position="3"/>
        <end position="122"/>
    </location>
</feature>